<gene>
    <name evidence="1" type="ORF">CRG98_043072</name>
</gene>
<evidence type="ECO:0000313" key="2">
    <source>
        <dbReference type="Proteomes" id="UP000233551"/>
    </source>
</evidence>
<accession>A0A2I0HXU4</accession>
<reference evidence="1 2" key="1">
    <citation type="submission" date="2017-11" db="EMBL/GenBank/DDBJ databases">
        <title>De-novo sequencing of pomegranate (Punica granatum L.) genome.</title>
        <authorList>
            <person name="Akparov Z."/>
            <person name="Amiraslanov A."/>
            <person name="Hajiyeva S."/>
            <person name="Abbasov M."/>
            <person name="Kaur K."/>
            <person name="Hamwieh A."/>
            <person name="Solovyev V."/>
            <person name="Salamov A."/>
            <person name="Braich B."/>
            <person name="Kosarev P."/>
            <person name="Mahmoud A."/>
            <person name="Hajiyev E."/>
            <person name="Babayeva S."/>
            <person name="Izzatullayeva V."/>
            <person name="Mammadov A."/>
            <person name="Mammadov A."/>
            <person name="Sharifova S."/>
            <person name="Ojaghi J."/>
            <person name="Eynullazada K."/>
            <person name="Bayramov B."/>
            <person name="Abdulazimova A."/>
            <person name="Shahmuradov I."/>
        </authorList>
    </citation>
    <scope>NUCLEOTIDE SEQUENCE [LARGE SCALE GENOMIC DNA]</scope>
    <source>
        <strain evidence="2">cv. AG2017</strain>
        <tissue evidence="1">Leaf</tissue>
    </source>
</reference>
<sequence>MERSQAKQGRVVLVLCPYQRHLSPILQLEAVLHSRYGFSITVVHPNFNFPNNQPLPFHFISIPDHLSDEGISSSDFITSSLSSMSTARAH</sequence>
<dbReference type="Gene3D" id="3.40.50.2000">
    <property type="entry name" value="Glycogen Phosphorylase B"/>
    <property type="match status" value="1"/>
</dbReference>
<dbReference type="AlphaFoldDB" id="A0A2I0HXU4"/>
<dbReference type="EMBL" id="PGOL01004821">
    <property type="protein sequence ID" value="PKI36519.1"/>
    <property type="molecule type" value="Genomic_DNA"/>
</dbReference>
<proteinExistence type="predicted"/>
<name>A0A2I0HXU4_PUNGR</name>
<protein>
    <submittedName>
        <fullName evidence="1">Uncharacterized protein</fullName>
    </submittedName>
</protein>
<dbReference type="Proteomes" id="UP000233551">
    <property type="component" value="Unassembled WGS sequence"/>
</dbReference>
<evidence type="ECO:0000313" key="1">
    <source>
        <dbReference type="EMBL" id="PKI36519.1"/>
    </source>
</evidence>
<dbReference type="SUPFAM" id="SSF53756">
    <property type="entry name" value="UDP-Glycosyltransferase/glycogen phosphorylase"/>
    <property type="match status" value="1"/>
</dbReference>
<organism evidence="1 2">
    <name type="scientific">Punica granatum</name>
    <name type="common">Pomegranate</name>
    <dbReference type="NCBI Taxonomy" id="22663"/>
    <lineage>
        <taxon>Eukaryota</taxon>
        <taxon>Viridiplantae</taxon>
        <taxon>Streptophyta</taxon>
        <taxon>Embryophyta</taxon>
        <taxon>Tracheophyta</taxon>
        <taxon>Spermatophyta</taxon>
        <taxon>Magnoliopsida</taxon>
        <taxon>eudicotyledons</taxon>
        <taxon>Gunneridae</taxon>
        <taxon>Pentapetalae</taxon>
        <taxon>rosids</taxon>
        <taxon>malvids</taxon>
        <taxon>Myrtales</taxon>
        <taxon>Lythraceae</taxon>
        <taxon>Punica</taxon>
    </lineage>
</organism>
<comment type="caution">
    <text evidence="1">The sequence shown here is derived from an EMBL/GenBank/DDBJ whole genome shotgun (WGS) entry which is preliminary data.</text>
</comment>
<keyword evidence="2" id="KW-1185">Reference proteome</keyword>